<dbReference type="Pfam" id="PF07330">
    <property type="entry name" value="DUF1467"/>
    <property type="match status" value="1"/>
</dbReference>
<protein>
    <submittedName>
        <fullName evidence="2">DUF1467 family protein</fullName>
    </submittedName>
</protein>
<feature type="transmembrane region" description="Helical" evidence="1">
    <location>
        <begin position="6"/>
        <end position="26"/>
    </location>
</feature>
<keyword evidence="1" id="KW-0812">Transmembrane</keyword>
<comment type="caution">
    <text evidence="2">The sequence shown here is derived from an EMBL/GenBank/DDBJ whole genome shotgun (WGS) entry which is preliminary data.</text>
</comment>
<proteinExistence type="predicted"/>
<dbReference type="RefSeq" id="WP_113459410.1">
    <property type="nucleotide sequence ID" value="NZ_STGU01000011.1"/>
</dbReference>
<dbReference type="AlphaFoldDB" id="A0A4S8PTY3"/>
<evidence type="ECO:0000313" key="3">
    <source>
        <dbReference type="Proteomes" id="UP000307378"/>
    </source>
</evidence>
<dbReference type="Proteomes" id="UP000307378">
    <property type="component" value="Unassembled WGS sequence"/>
</dbReference>
<organism evidence="2 3">
    <name type="scientific">Rhizobium rosettiformans W3</name>
    <dbReference type="NCBI Taxonomy" id="538378"/>
    <lineage>
        <taxon>Bacteria</taxon>
        <taxon>Pseudomonadati</taxon>
        <taxon>Pseudomonadota</taxon>
        <taxon>Alphaproteobacteria</taxon>
        <taxon>Hyphomicrobiales</taxon>
        <taxon>Rhizobiaceae</taxon>
        <taxon>Rhizobium/Agrobacterium group</taxon>
        <taxon>Rhizobium</taxon>
    </lineage>
</organism>
<sequence>MAILSGLAVYFVIWWLTLFAVLPIGLRTQDEEQEVVPGTVASAPARFRALRIFLTTTIVSGLIYGAWYVAGAYFGIGFNDLPVIMPGLEPKA</sequence>
<evidence type="ECO:0000256" key="1">
    <source>
        <dbReference type="SAM" id="Phobius"/>
    </source>
</evidence>
<name>A0A4S8PTY3_9HYPH</name>
<gene>
    <name evidence="2" type="ORF">FAA86_18350</name>
</gene>
<evidence type="ECO:0000313" key="2">
    <source>
        <dbReference type="EMBL" id="THV33152.1"/>
    </source>
</evidence>
<keyword evidence="1" id="KW-1133">Transmembrane helix</keyword>
<dbReference type="InterPro" id="IPR009935">
    <property type="entry name" value="DUF1467"/>
</dbReference>
<reference evidence="2 3" key="1">
    <citation type="submission" date="2019-04" db="EMBL/GenBank/DDBJ databases">
        <title>genome sequence of strain W3.</title>
        <authorList>
            <person name="Gao J."/>
            <person name="Sun J."/>
        </authorList>
    </citation>
    <scope>NUCLEOTIDE SEQUENCE [LARGE SCALE GENOMIC DNA]</scope>
    <source>
        <strain evidence="2 3">W3</strain>
    </source>
</reference>
<accession>A0A4S8PTY3</accession>
<feature type="transmembrane region" description="Helical" evidence="1">
    <location>
        <begin position="52"/>
        <end position="76"/>
    </location>
</feature>
<keyword evidence="1" id="KW-0472">Membrane</keyword>
<dbReference type="EMBL" id="STGU01000011">
    <property type="protein sequence ID" value="THV33152.1"/>
    <property type="molecule type" value="Genomic_DNA"/>
</dbReference>